<feature type="transmembrane region" description="Helical" evidence="7">
    <location>
        <begin position="73"/>
        <end position="94"/>
    </location>
</feature>
<keyword evidence="9" id="KW-1185">Reference proteome</keyword>
<feature type="transmembrane region" description="Helical" evidence="7">
    <location>
        <begin position="106"/>
        <end position="125"/>
    </location>
</feature>
<evidence type="ECO:0008006" key="10">
    <source>
        <dbReference type="Google" id="ProtNLM"/>
    </source>
</evidence>
<keyword evidence="2" id="KW-0813">Transport</keyword>
<evidence type="ECO:0000256" key="3">
    <source>
        <dbReference type="ARBA" id="ARBA00022692"/>
    </source>
</evidence>
<evidence type="ECO:0000256" key="2">
    <source>
        <dbReference type="ARBA" id="ARBA00022448"/>
    </source>
</evidence>
<dbReference type="PANTHER" id="PTHR30335:SF0">
    <property type="entry name" value="ION-TRANSLOCATING OXIDOREDUCTASE COMPLEX SUBUNIT A"/>
    <property type="match status" value="1"/>
</dbReference>
<dbReference type="Pfam" id="PF02508">
    <property type="entry name" value="Rnf-Nqr"/>
    <property type="match status" value="1"/>
</dbReference>
<gene>
    <name evidence="8" type="ORF">H8S55_00645</name>
</gene>
<dbReference type="InterPro" id="IPR050133">
    <property type="entry name" value="NqrDE/RnfAE_oxidrdctase"/>
</dbReference>
<dbReference type="Proteomes" id="UP000602260">
    <property type="component" value="Unassembled WGS sequence"/>
</dbReference>
<keyword evidence="3 7" id="KW-0812">Transmembrane</keyword>
<reference evidence="8" key="1">
    <citation type="submission" date="2020-08" db="EMBL/GenBank/DDBJ databases">
        <title>Genome public.</title>
        <authorList>
            <person name="Liu C."/>
            <person name="Sun Q."/>
        </authorList>
    </citation>
    <scope>NUCLEOTIDE SEQUENCE</scope>
    <source>
        <strain evidence="8">BX5</strain>
    </source>
</reference>
<dbReference type="InterPro" id="IPR003667">
    <property type="entry name" value="NqrDE/RnfAE"/>
</dbReference>
<evidence type="ECO:0000256" key="5">
    <source>
        <dbReference type="ARBA" id="ARBA00022989"/>
    </source>
</evidence>
<name>A0A8J6J1S3_9FIRM</name>
<feature type="transmembrane region" description="Helical" evidence="7">
    <location>
        <begin position="40"/>
        <end position="61"/>
    </location>
</feature>
<evidence type="ECO:0000256" key="4">
    <source>
        <dbReference type="ARBA" id="ARBA00022967"/>
    </source>
</evidence>
<proteinExistence type="predicted"/>
<evidence type="ECO:0000256" key="6">
    <source>
        <dbReference type="ARBA" id="ARBA00023136"/>
    </source>
</evidence>
<evidence type="ECO:0000256" key="1">
    <source>
        <dbReference type="ARBA" id="ARBA00004127"/>
    </source>
</evidence>
<dbReference type="PIRSF" id="PIRSF006102">
    <property type="entry name" value="NQR_DE"/>
    <property type="match status" value="1"/>
</dbReference>
<sequence length="195" mass="20899">MAVIELAGVALAALLSENFVLVSCMGIGTRLRAFQDPIDALRTGYCLTAVMVLSALLSWLADFLVLTRFGWQHFRLLFLCLLIPGIIAGLRLFVRVCLPELSRRMDDNLASIGTNCAALGCALLISQRSYGLGSALVFALFGGAGATVAMASFASLREEVSFHHCPRCFQGMPILLITAGLMALALVGFYGLHLT</sequence>
<protein>
    <recommendedName>
        <fullName evidence="10">Electron transport complex protein RnfA</fullName>
    </recommendedName>
</protein>
<comment type="caution">
    <text evidence="8">The sequence shown here is derived from an EMBL/GenBank/DDBJ whole genome shotgun (WGS) entry which is preliminary data.</text>
</comment>
<feature type="transmembrane region" description="Helical" evidence="7">
    <location>
        <begin position="131"/>
        <end position="153"/>
    </location>
</feature>
<accession>A0A8J6J1S3</accession>
<evidence type="ECO:0000313" key="9">
    <source>
        <dbReference type="Proteomes" id="UP000602260"/>
    </source>
</evidence>
<feature type="transmembrane region" description="Helical" evidence="7">
    <location>
        <begin position="6"/>
        <end position="28"/>
    </location>
</feature>
<feature type="transmembrane region" description="Helical" evidence="7">
    <location>
        <begin position="174"/>
        <end position="192"/>
    </location>
</feature>
<dbReference type="GO" id="GO:0005886">
    <property type="term" value="C:plasma membrane"/>
    <property type="evidence" value="ECO:0007669"/>
    <property type="project" value="TreeGrafter"/>
</dbReference>
<keyword evidence="6 7" id="KW-0472">Membrane</keyword>
<keyword evidence="5 7" id="KW-1133">Transmembrane helix</keyword>
<keyword evidence="4" id="KW-1278">Translocase</keyword>
<organism evidence="8 9">
    <name type="scientific">Flintibacter faecis</name>
    <dbReference type="NCBI Taxonomy" id="2763047"/>
    <lineage>
        <taxon>Bacteria</taxon>
        <taxon>Bacillati</taxon>
        <taxon>Bacillota</taxon>
        <taxon>Clostridia</taxon>
        <taxon>Eubacteriales</taxon>
        <taxon>Flintibacter</taxon>
    </lineage>
</organism>
<evidence type="ECO:0000313" key="8">
    <source>
        <dbReference type="EMBL" id="MBC5715850.1"/>
    </source>
</evidence>
<dbReference type="RefSeq" id="WP_186877387.1">
    <property type="nucleotide sequence ID" value="NZ_JACOPN010000001.1"/>
</dbReference>
<evidence type="ECO:0000256" key="7">
    <source>
        <dbReference type="SAM" id="Phobius"/>
    </source>
</evidence>
<dbReference type="EMBL" id="JACOPN010000001">
    <property type="protein sequence ID" value="MBC5715850.1"/>
    <property type="molecule type" value="Genomic_DNA"/>
</dbReference>
<dbReference type="PANTHER" id="PTHR30335">
    <property type="entry name" value="INTEGRAL MEMBRANE PROTEIN OF SOXR-REDUCING COMPLEX"/>
    <property type="match status" value="1"/>
</dbReference>
<dbReference type="AlphaFoldDB" id="A0A8J6J1S3"/>
<dbReference type="GO" id="GO:0012505">
    <property type="term" value="C:endomembrane system"/>
    <property type="evidence" value="ECO:0007669"/>
    <property type="project" value="UniProtKB-SubCell"/>
</dbReference>
<comment type="subcellular location">
    <subcellularLocation>
        <location evidence="1">Endomembrane system</location>
        <topology evidence="1">Multi-pass membrane protein</topology>
    </subcellularLocation>
</comment>